<dbReference type="EMBL" id="PYSW02000030">
    <property type="protein sequence ID" value="KAG2378961.1"/>
    <property type="molecule type" value="Genomic_DNA"/>
</dbReference>
<proteinExistence type="predicted"/>
<accession>A0AA88KH40</accession>
<dbReference type="EMBL" id="PYSW02000038">
    <property type="protein sequence ID" value="KAG2377428.1"/>
    <property type="molecule type" value="Genomic_DNA"/>
</dbReference>
<dbReference type="RefSeq" id="XP_044546223.1">
    <property type="nucleotide sequence ID" value="XM_044697581.1"/>
</dbReference>
<dbReference type="GeneID" id="68100053"/>
<protein>
    <submittedName>
        <fullName evidence="1">Uncharacterized protein</fullName>
    </submittedName>
</protein>
<reference evidence="1" key="2">
    <citation type="submission" date="2020-04" db="EMBL/GenBank/DDBJ databases">
        <authorList>
            <person name="Liechti N."/>
            <person name="Schuerch N."/>
            <person name="Bruggmann R."/>
            <person name="Wittwer M."/>
        </authorList>
    </citation>
    <scope>NUCLEOTIDE SEQUENCE</scope>
    <source>
        <strain evidence="1">ATCC 30569</strain>
    </source>
</reference>
<reference evidence="1 3" key="1">
    <citation type="journal article" date="2018" name="BMC Genomics">
        <title>The genome of Naegleria lovaniensis, the basis for a comparative approach to unravel pathogenicity factors of the human pathogenic amoeba N. fowleri.</title>
        <authorList>
            <person name="Liechti N."/>
            <person name="Schurch N."/>
            <person name="Bruggmann R."/>
            <person name="Wittwer M."/>
        </authorList>
    </citation>
    <scope>NUCLEOTIDE SEQUENCE [LARGE SCALE GENOMIC DNA]</scope>
    <source>
        <strain evidence="1 3">ATCC 30569</strain>
    </source>
</reference>
<evidence type="ECO:0000313" key="1">
    <source>
        <dbReference type="EMBL" id="KAG2377428.1"/>
    </source>
</evidence>
<sequence>MVIQYSKTVKVHNETKKFIHYNNTYFTQPSKKQKLKDDVSKRSTRGITKTTRIGIVGKFRKRRWVKTVEAHQKRVDIIVNFVANPVPREEFWKCLERVNQNLQTPFMSFCDMMLYLERRWNEFCAEAYATLKANLQPGGMKFGSSLNLGRFPYAVLDWILCRNYQCKKEVVETSININREEVPVRVFKYSFMSETGLPKLGNDSFWYMNLHFPTEKQPTFQKSEYTSLTIVVNDYDNRVYCNWEMVNYVMWIDRDGMSGRWTKTT</sequence>
<dbReference type="Proteomes" id="UP000816034">
    <property type="component" value="Unassembled WGS sequence"/>
</dbReference>
<evidence type="ECO:0000313" key="2">
    <source>
        <dbReference type="EMBL" id="KAG2378961.1"/>
    </source>
</evidence>
<organism evidence="1 3">
    <name type="scientific">Naegleria lovaniensis</name>
    <name type="common">Amoeba</name>
    <dbReference type="NCBI Taxonomy" id="51637"/>
    <lineage>
        <taxon>Eukaryota</taxon>
        <taxon>Discoba</taxon>
        <taxon>Heterolobosea</taxon>
        <taxon>Tetramitia</taxon>
        <taxon>Eutetramitia</taxon>
        <taxon>Vahlkampfiidae</taxon>
        <taxon>Naegleria</taxon>
    </lineage>
</organism>
<evidence type="ECO:0000313" key="3">
    <source>
        <dbReference type="Proteomes" id="UP000816034"/>
    </source>
</evidence>
<name>A0AA88KH40_NAELO</name>
<comment type="caution">
    <text evidence="1">The sequence shown here is derived from an EMBL/GenBank/DDBJ whole genome shotgun (WGS) entry which is preliminary data.</text>
</comment>
<dbReference type="AlphaFoldDB" id="A0AA88KH40"/>
<gene>
    <name evidence="2" type="ORF">C9374_007599</name>
    <name evidence="1" type="ORF">C9374_009339</name>
</gene>
<keyword evidence="3" id="KW-1185">Reference proteome</keyword>